<dbReference type="OrthoDB" id="3509362at2759"/>
<dbReference type="InterPro" id="IPR013154">
    <property type="entry name" value="ADH-like_N"/>
</dbReference>
<reference evidence="2 3" key="1">
    <citation type="journal article" date="2014" name="Genome Announc.">
        <title>Draft genome sequence of the pathogenic fungus Scedosporium apiospermum.</title>
        <authorList>
            <person name="Vandeputte P."/>
            <person name="Ghamrawi S."/>
            <person name="Rechenmann M."/>
            <person name="Iltis A."/>
            <person name="Giraud S."/>
            <person name="Fleury M."/>
            <person name="Thornton C."/>
            <person name="Delhaes L."/>
            <person name="Meyer W."/>
            <person name="Papon N."/>
            <person name="Bouchara J.P."/>
        </authorList>
    </citation>
    <scope>NUCLEOTIDE SEQUENCE [LARGE SCALE GENOMIC DNA]</scope>
    <source>
        <strain evidence="2 3">IHEM 14462</strain>
    </source>
</reference>
<dbReference type="AlphaFoldDB" id="A0A084G7S8"/>
<feature type="domain" description="Enoyl reductase (ER)" evidence="1">
    <location>
        <begin position="24"/>
        <end position="349"/>
    </location>
</feature>
<protein>
    <submittedName>
        <fullName evidence="2">Zinc alcohol dehydrogenase</fullName>
    </submittedName>
</protein>
<dbReference type="InterPro" id="IPR020843">
    <property type="entry name" value="ER"/>
</dbReference>
<dbReference type="OMA" id="DSVFEMK"/>
<proteinExistence type="predicted"/>
<dbReference type="GO" id="GO:0016491">
    <property type="term" value="F:oxidoreductase activity"/>
    <property type="evidence" value="ECO:0007669"/>
    <property type="project" value="InterPro"/>
</dbReference>
<comment type="caution">
    <text evidence="2">The sequence shown here is derived from an EMBL/GenBank/DDBJ whole genome shotgun (WGS) entry which is preliminary data.</text>
</comment>
<dbReference type="InterPro" id="IPR011032">
    <property type="entry name" value="GroES-like_sf"/>
</dbReference>
<dbReference type="KEGG" id="sapo:SAPIO_CDS4559"/>
<dbReference type="PANTHER" id="PTHR11695">
    <property type="entry name" value="ALCOHOL DEHYDROGENASE RELATED"/>
    <property type="match status" value="1"/>
</dbReference>
<dbReference type="Gene3D" id="3.40.50.720">
    <property type="entry name" value="NAD(P)-binding Rossmann-like Domain"/>
    <property type="match status" value="1"/>
</dbReference>
<accession>A0A084G7S8</accession>
<dbReference type="InterPro" id="IPR036291">
    <property type="entry name" value="NAD(P)-bd_dom_sf"/>
</dbReference>
<dbReference type="Gene3D" id="3.90.180.10">
    <property type="entry name" value="Medium-chain alcohol dehydrogenases, catalytic domain"/>
    <property type="match status" value="1"/>
</dbReference>
<dbReference type="GeneID" id="27723631"/>
<dbReference type="SUPFAM" id="SSF50129">
    <property type="entry name" value="GroES-like"/>
    <property type="match status" value="1"/>
</dbReference>
<evidence type="ECO:0000313" key="2">
    <source>
        <dbReference type="EMBL" id="KEZ43390.1"/>
    </source>
</evidence>
<dbReference type="SMART" id="SM00829">
    <property type="entry name" value="PKS_ER"/>
    <property type="match status" value="1"/>
</dbReference>
<dbReference type="EMBL" id="JOWA01000093">
    <property type="protein sequence ID" value="KEZ43390.1"/>
    <property type="molecule type" value="Genomic_DNA"/>
</dbReference>
<dbReference type="VEuPathDB" id="FungiDB:SAPIO_CDS4559"/>
<dbReference type="InterPro" id="IPR050700">
    <property type="entry name" value="YIM1/Zinc_Alcohol_DH_Fams"/>
</dbReference>
<sequence length="353" mass="37218">MDTPANALPSTMRSWIVGKNGPPADALQLVPDVPVPTPQGANALIKVAYVSLNPADLQFMKKIPTLLPFRRRPVPGLDFCGEIVALGPSATATAATHKFEVGSVVCGAIPAGSVAVGVGTLAEYITVPVEILSLKPDDLSDAASSGLGIAGQTAALVMSEANVQPGQRVLINGASGGVGTFLCQIVTARGGVVTAVCSGSNAGLVRKLGAVEQVVDYILNSPVYYHLETEYSDNPFDVIIDCVGNQFLYDMCEPYLKPTGIFLNIVGGATEGVVPWVKGTLWPKFLGGTPRRYKILALMPSGNLQREVVQWVNDGLVQDVPIDSQFAMEDAIKAYEKLETKRAKGKIIVKVAS</sequence>
<name>A0A084G7S8_PSEDA</name>
<dbReference type="PANTHER" id="PTHR11695:SF648">
    <property type="entry name" value="ZINC-BINDING OXIDOREDUCTASE"/>
    <property type="match status" value="1"/>
</dbReference>
<evidence type="ECO:0000259" key="1">
    <source>
        <dbReference type="SMART" id="SM00829"/>
    </source>
</evidence>
<gene>
    <name evidence="2" type="ORF">SAPIO_CDS4559</name>
</gene>
<dbReference type="RefSeq" id="XP_016643189.1">
    <property type="nucleotide sequence ID" value="XM_016787080.1"/>
</dbReference>
<organism evidence="2 3">
    <name type="scientific">Pseudallescheria apiosperma</name>
    <name type="common">Scedosporium apiospermum</name>
    <dbReference type="NCBI Taxonomy" id="563466"/>
    <lineage>
        <taxon>Eukaryota</taxon>
        <taxon>Fungi</taxon>
        <taxon>Dikarya</taxon>
        <taxon>Ascomycota</taxon>
        <taxon>Pezizomycotina</taxon>
        <taxon>Sordariomycetes</taxon>
        <taxon>Hypocreomycetidae</taxon>
        <taxon>Microascales</taxon>
        <taxon>Microascaceae</taxon>
        <taxon>Scedosporium</taxon>
    </lineage>
</organism>
<keyword evidence="3" id="KW-1185">Reference proteome</keyword>
<dbReference type="CDD" id="cd08267">
    <property type="entry name" value="MDR1"/>
    <property type="match status" value="1"/>
</dbReference>
<dbReference type="SUPFAM" id="SSF51735">
    <property type="entry name" value="NAD(P)-binding Rossmann-fold domains"/>
    <property type="match status" value="1"/>
</dbReference>
<dbReference type="Pfam" id="PF13602">
    <property type="entry name" value="ADH_zinc_N_2"/>
    <property type="match status" value="1"/>
</dbReference>
<dbReference type="Proteomes" id="UP000028545">
    <property type="component" value="Unassembled WGS sequence"/>
</dbReference>
<dbReference type="HOGENOM" id="CLU_026673_3_3_1"/>
<dbReference type="Pfam" id="PF08240">
    <property type="entry name" value="ADH_N"/>
    <property type="match status" value="1"/>
</dbReference>
<evidence type="ECO:0000313" key="3">
    <source>
        <dbReference type="Proteomes" id="UP000028545"/>
    </source>
</evidence>